<gene>
    <name evidence="2" type="ORF">N0F65_006880</name>
</gene>
<dbReference type="InterPro" id="IPR029488">
    <property type="entry name" value="Hmw/CFAP97"/>
</dbReference>
<comment type="similarity">
    <text evidence="1">Belongs to the CFAP97 family.</text>
</comment>
<evidence type="ECO:0000256" key="1">
    <source>
        <dbReference type="ARBA" id="ARBA00008315"/>
    </source>
</evidence>
<sequence>MNKKLHFDNRLCYERDVTRQHALHQQKLKTVLPTCKSPSKVYLDSNQPLRYPHLRHNLKRQQLERERQLEIYSQNQRLANKMEQILHRQENVIVPQNLVIPNGPTSPRMETVKRAAHPPAYVHMPGIRIDATQTPIVDCYLSPENSMGRGNACKKTTLINKGVQKRRQDQIEQENRRLKQRLQQQKPFYNAKKWVAEWQESAQKFQHLHQNGTVGYLPPPKTSHGRLTHAGADKMRLNASLPSRSHRNLPAIGKGGPHGNANGSSRAARLQRNVQTMKVYQEENKDEISSTAATEGLDDDDDLELVPETRVLLLEAQTKKGVVIQVEEVQVEVRRRGNLSQGSVQYGDQGLIVTGMWENRLHDEYHAPLLMISSLAQRL</sequence>
<evidence type="ECO:0000313" key="3">
    <source>
        <dbReference type="Proteomes" id="UP001146120"/>
    </source>
</evidence>
<dbReference type="PANTHER" id="PTHR33768:SF3">
    <property type="entry name" value="MIP11318P"/>
    <property type="match status" value="1"/>
</dbReference>
<dbReference type="PANTHER" id="PTHR33768">
    <property type="entry name" value="MIP11318P"/>
    <property type="match status" value="1"/>
</dbReference>
<evidence type="ECO:0000313" key="2">
    <source>
        <dbReference type="EMBL" id="DBA04878.1"/>
    </source>
</evidence>
<name>A0AAV2ZK49_9STRA</name>
<dbReference type="AlphaFoldDB" id="A0AAV2ZK49"/>
<organism evidence="2 3">
    <name type="scientific">Lagenidium giganteum</name>
    <dbReference type="NCBI Taxonomy" id="4803"/>
    <lineage>
        <taxon>Eukaryota</taxon>
        <taxon>Sar</taxon>
        <taxon>Stramenopiles</taxon>
        <taxon>Oomycota</taxon>
        <taxon>Peronosporomycetes</taxon>
        <taxon>Pythiales</taxon>
        <taxon>Pythiaceae</taxon>
    </lineage>
</organism>
<reference evidence="2" key="1">
    <citation type="submission" date="2022-11" db="EMBL/GenBank/DDBJ databases">
        <authorList>
            <person name="Morgan W.R."/>
            <person name="Tartar A."/>
        </authorList>
    </citation>
    <scope>NUCLEOTIDE SEQUENCE</scope>
    <source>
        <strain evidence="2">ARSEF 373</strain>
    </source>
</reference>
<protein>
    <submittedName>
        <fullName evidence="2">Uncharacterized protein</fullName>
    </submittedName>
</protein>
<accession>A0AAV2ZK49</accession>
<dbReference type="EMBL" id="DAKRPA010000004">
    <property type="protein sequence ID" value="DBA04878.1"/>
    <property type="molecule type" value="Genomic_DNA"/>
</dbReference>
<dbReference type="InterPro" id="IPR038792">
    <property type="entry name" value="CFAP97D1/2"/>
</dbReference>
<comment type="caution">
    <text evidence="2">The sequence shown here is derived from an EMBL/GenBank/DDBJ whole genome shotgun (WGS) entry which is preliminary data.</text>
</comment>
<reference evidence="2" key="2">
    <citation type="journal article" date="2023" name="Microbiol Resour">
        <title>Decontamination and Annotation of the Draft Genome Sequence of the Oomycete Lagenidium giganteum ARSEF 373.</title>
        <authorList>
            <person name="Morgan W.R."/>
            <person name="Tartar A."/>
        </authorList>
    </citation>
    <scope>NUCLEOTIDE SEQUENCE</scope>
    <source>
        <strain evidence="2">ARSEF 373</strain>
    </source>
</reference>
<proteinExistence type="inferred from homology"/>
<dbReference type="Pfam" id="PF13879">
    <property type="entry name" value="Hmw_CFAP97"/>
    <property type="match status" value="1"/>
</dbReference>
<dbReference type="Proteomes" id="UP001146120">
    <property type="component" value="Unassembled WGS sequence"/>
</dbReference>
<keyword evidence="3" id="KW-1185">Reference proteome</keyword>